<keyword evidence="14" id="KW-1185">Reference proteome</keyword>
<feature type="transmembrane region" description="Helical" evidence="11">
    <location>
        <begin position="307"/>
        <end position="325"/>
    </location>
</feature>
<evidence type="ECO:0000256" key="7">
    <source>
        <dbReference type="ARBA" id="ARBA00022833"/>
    </source>
</evidence>
<evidence type="ECO:0000256" key="8">
    <source>
        <dbReference type="ARBA" id="ARBA00022989"/>
    </source>
</evidence>
<keyword evidence="9 11" id="KW-0482">Metalloprotease</keyword>
<keyword evidence="4 13" id="KW-0645">Protease</keyword>
<dbReference type="Proteomes" id="UP000481252">
    <property type="component" value="Unassembled WGS sequence"/>
</dbReference>
<feature type="transmembrane region" description="Helical" evidence="11">
    <location>
        <begin position="120"/>
        <end position="144"/>
    </location>
</feature>
<sequence>MSEILPAVFGVNSLLVGTIIPFLFVLTVVVFVHEMGHYLVGRWCGIGVQAFSIGFGPELFGFNDRHGTRWKLSAIPLGGYVKFVGDMNVTSAPDSTETANLTDEERKVAFHTQPIWKRALTVFAGPAFNFLLTIAVFTVMFSVYGRFVAEPMVAEVRPDSPAARAGILPGDRFVRVGGTRVETFADVQRLVSGRTGDAIEFVMLRDGKEVTVNATPEVMEQKDALGNNVKVGVIGVVNNEQVGQPRVISYSPPGALLEAVYETGNIIARTGQFFQRFVVGREDKCQLGGPVKIADMAGKAAKLGFEWLVQLVALLSVGIGFLNLLPIPPLDGGHLLFYGVEAVIRRPVSERVMEAFYRLGMLLVLGFMGFVFWNDLFGC</sequence>
<dbReference type="PANTHER" id="PTHR42837:SF2">
    <property type="entry name" value="MEMBRANE METALLOPROTEASE ARASP2, CHLOROPLASTIC-RELATED"/>
    <property type="match status" value="1"/>
</dbReference>
<dbReference type="CDD" id="cd23081">
    <property type="entry name" value="cpPDZ_EcRseP-like"/>
    <property type="match status" value="1"/>
</dbReference>
<dbReference type="EMBL" id="JAAKZG010000001">
    <property type="protein sequence ID" value="NGN40013.1"/>
    <property type="molecule type" value="Genomic_DNA"/>
</dbReference>
<keyword evidence="6 11" id="KW-0378">Hydrolase</keyword>
<keyword evidence="7 11" id="KW-0862">Zinc</keyword>
<accession>A0A7C9R730</accession>
<evidence type="ECO:0000256" key="6">
    <source>
        <dbReference type="ARBA" id="ARBA00022801"/>
    </source>
</evidence>
<evidence type="ECO:0000256" key="2">
    <source>
        <dbReference type="ARBA" id="ARBA00004141"/>
    </source>
</evidence>
<comment type="similarity">
    <text evidence="3 11">Belongs to the peptidase M50B family.</text>
</comment>
<dbReference type="InterPro" id="IPR041489">
    <property type="entry name" value="PDZ_6"/>
</dbReference>
<evidence type="ECO:0000256" key="4">
    <source>
        <dbReference type="ARBA" id="ARBA00022670"/>
    </source>
</evidence>
<comment type="caution">
    <text evidence="13">The sequence shown here is derived from an EMBL/GenBank/DDBJ whole genome shotgun (WGS) entry which is preliminary data.</text>
</comment>
<dbReference type="GO" id="GO:0004222">
    <property type="term" value="F:metalloendopeptidase activity"/>
    <property type="evidence" value="ECO:0007669"/>
    <property type="project" value="InterPro"/>
</dbReference>
<proteinExistence type="inferred from homology"/>
<dbReference type="InterPro" id="IPR004387">
    <property type="entry name" value="Pept_M50_Zn"/>
</dbReference>
<feature type="domain" description="PDZ" evidence="12">
    <location>
        <begin position="128"/>
        <end position="207"/>
    </location>
</feature>
<dbReference type="InterPro" id="IPR001478">
    <property type="entry name" value="PDZ"/>
</dbReference>
<dbReference type="GO" id="GO:0006508">
    <property type="term" value="P:proteolysis"/>
    <property type="evidence" value="ECO:0007669"/>
    <property type="project" value="UniProtKB-KW"/>
</dbReference>
<dbReference type="EC" id="3.4.24.-" evidence="11"/>
<dbReference type="RefSeq" id="WP_165114091.1">
    <property type="nucleotide sequence ID" value="NZ_JAAKZG010000001.1"/>
</dbReference>
<dbReference type="Gene3D" id="2.30.42.10">
    <property type="match status" value="1"/>
</dbReference>
<dbReference type="CDD" id="cd06163">
    <property type="entry name" value="S2P-M50_PDZ_RseP-like"/>
    <property type="match status" value="1"/>
</dbReference>
<dbReference type="InterPro" id="IPR008915">
    <property type="entry name" value="Peptidase_M50"/>
</dbReference>
<dbReference type="GO" id="GO:0046872">
    <property type="term" value="F:metal ion binding"/>
    <property type="evidence" value="ECO:0007669"/>
    <property type="project" value="UniProtKB-KW"/>
</dbReference>
<name>A0A7C9R730_9HYPH</name>
<dbReference type="Pfam" id="PF02163">
    <property type="entry name" value="Peptidase_M50"/>
    <property type="match status" value="1"/>
</dbReference>
<evidence type="ECO:0000256" key="9">
    <source>
        <dbReference type="ARBA" id="ARBA00023049"/>
    </source>
</evidence>
<gene>
    <name evidence="13" type="primary">rseP</name>
    <name evidence="13" type="ORF">G6N74_02945</name>
</gene>
<evidence type="ECO:0000256" key="10">
    <source>
        <dbReference type="ARBA" id="ARBA00023136"/>
    </source>
</evidence>
<dbReference type="GO" id="GO:0016020">
    <property type="term" value="C:membrane"/>
    <property type="evidence" value="ECO:0007669"/>
    <property type="project" value="UniProtKB-SubCell"/>
</dbReference>
<dbReference type="NCBIfam" id="TIGR00054">
    <property type="entry name" value="RIP metalloprotease RseP"/>
    <property type="match status" value="1"/>
</dbReference>
<protein>
    <recommendedName>
        <fullName evidence="11">Zinc metalloprotease</fullName>
        <ecNumber evidence="11">3.4.24.-</ecNumber>
    </recommendedName>
</protein>
<dbReference type="AlphaFoldDB" id="A0A7C9R730"/>
<evidence type="ECO:0000313" key="14">
    <source>
        <dbReference type="Proteomes" id="UP000481252"/>
    </source>
</evidence>
<organism evidence="13 14">
    <name type="scientific">Mesorhizobium zhangyense</name>
    <dbReference type="NCBI Taxonomy" id="1776730"/>
    <lineage>
        <taxon>Bacteria</taxon>
        <taxon>Pseudomonadati</taxon>
        <taxon>Pseudomonadota</taxon>
        <taxon>Alphaproteobacteria</taxon>
        <taxon>Hyphomicrobiales</taxon>
        <taxon>Phyllobacteriaceae</taxon>
        <taxon>Mesorhizobium</taxon>
    </lineage>
</organism>
<comment type="subcellular location">
    <subcellularLocation>
        <location evidence="2">Membrane</location>
        <topology evidence="2">Multi-pass membrane protein</topology>
    </subcellularLocation>
</comment>
<evidence type="ECO:0000256" key="3">
    <source>
        <dbReference type="ARBA" id="ARBA00007931"/>
    </source>
</evidence>
<dbReference type="InterPro" id="IPR036034">
    <property type="entry name" value="PDZ_sf"/>
</dbReference>
<evidence type="ECO:0000259" key="12">
    <source>
        <dbReference type="SMART" id="SM00228"/>
    </source>
</evidence>
<keyword evidence="8 11" id="KW-1133">Transmembrane helix</keyword>
<evidence type="ECO:0000256" key="5">
    <source>
        <dbReference type="ARBA" id="ARBA00022692"/>
    </source>
</evidence>
<keyword evidence="11" id="KW-0479">Metal-binding</keyword>
<keyword evidence="5 11" id="KW-0812">Transmembrane</keyword>
<feature type="transmembrane region" description="Helical" evidence="11">
    <location>
        <begin position="6"/>
        <end position="32"/>
    </location>
</feature>
<comment type="cofactor">
    <cofactor evidence="1 11">
        <name>Zn(2+)</name>
        <dbReference type="ChEBI" id="CHEBI:29105"/>
    </cofactor>
</comment>
<dbReference type="SUPFAM" id="SSF50156">
    <property type="entry name" value="PDZ domain-like"/>
    <property type="match status" value="1"/>
</dbReference>
<keyword evidence="10 11" id="KW-0472">Membrane</keyword>
<reference evidence="13 14" key="1">
    <citation type="submission" date="2020-02" db="EMBL/GenBank/DDBJ databases">
        <title>Genome sequence of the type strain CGMCC 1.15528 of Mesorhizobium zhangyense.</title>
        <authorList>
            <person name="Gao J."/>
            <person name="Sun J."/>
        </authorList>
    </citation>
    <scope>NUCLEOTIDE SEQUENCE [LARGE SCALE GENOMIC DNA]</scope>
    <source>
        <strain evidence="13 14">CGMCC 1.15528</strain>
    </source>
</reference>
<dbReference type="PANTHER" id="PTHR42837">
    <property type="entry name" value="REGULATOR OF SIGMA-E PROTEASE RSEP"/>
    <property type="match status" value="1"/>
</dbReference>
<dbReference type="SMART" id="SM00228">
    <property type="entry name" value="PDZ"/>
    <property type="match status" value="1"/>
</dbReference>
<dbReference type="Pfam" id="PF17820">
    <property type="entry name" value="PDZ_6"/>
    <property type="match status" value="1"/>
</dbReference>
<evidence type="ECO:0000256" key="11">
    <source>
        <dbReference type="RuleBase" id="RU362031"/>
    </source>
</evidence>
<feature type="transmembrane region" description="Helical" evidence="11">
    <location>
        <begin position="355"/>
        <end position="373"/>
    </location>
</feature>
<evidence type="ECO:0000313" key="13">
    <source>
        <dbReference type="EMBL" id="NGN40013.1"/>
    </source>
</evidence>
<evidence type="ECO:0000256" key="1">
    <source>
        <dbReference type="ARBA" id="ARBA00001947"/>
    </source>
</evidence>